<accession>A0A452YE19</accession>
<dbReference type="Proteomes" id="UP000015105">
    <property type="component" value="Chromosome 1D"/>
</dbReference>
<feature type="compositionally biased region" description="Basic residues" evidence="1">
    <location>
        <begin position="253"/>
        <end position="265"/>
    </location>
</feature>
<dbReference type="EnsemblPlants" id="AET1Gv20386400.1">
    <property type="protein sequence ID" value="AET1Gv20386400.1"/>
    <property type="gene ID" value="AET1Gv20386400"/>
</dbReference>
<dbReference type="AlphaFoldDB" id="A0A452YE19"/>
<reference evidence="3" key="1">
    <citation type="journal article" date="2014" name="Science">
        <title>Ancient hybridizations among the ancestral genomes of bread wheat.</title>
        <authorList>
            <consortium name="International Wheat Genome Sequencing Consortium,"/>
            <person name="Marcussen T."/>
            <person name="Sandve S.R."/>
            <person name="Heier L."/>
            <person name="Spannagl M."/>
            <person name="Pfeifer M."/>
            <person name="Jakobsen K.S."/>
            <person name="Wulff B.B."/>
            <person name="Steuernagel B."/>
            <person name="Mayer K.F."/>
            <person name="Olsen O.A."/>
        </authorList>
    </citation>
    <scope>NUCLEOTIDE SEQUENCE [LARGE SCALE GENOMIC DNA]</scope>
    <source>
        <strain evidence="3">cv. AL8/78</strain>
    </source>
</reference>
<feature type="region of interest" description="Disordered" evidence="1">
    <location>
        <begin position="100"/>
        <end position="156"/>
    </location>
</feature>
<reference evidence="2" key="3">
    <citation type="journal article" date="2017" name="Nature">
        <title>Genome sequence of the progenitor of the wheat D genome Aegilops tauschii.</title>
        <authorList>
            <person name="Luo M.C."/>
            <person name="Gu Y.Q."/>
            <person name="Puiu D."/>
            <person name="Wang H."/>
            <person name="Twardziok S.O."/>
            <person name="Deal K.R."/>
            <person name="Huo N."/>
            <person name="Zhu T."/>
            <person name="Wang L."/>
            <person name="Wang Y."/>
            <person name="McGuire P.E."/>
            <person name="Liu S."/>
            <person name="Long H."/>
            <person name="Ramasamy R.K."/>
            <person name="Rodriguez J.C."/>
            <person name="Van S.L."/>
            <person name="Yuan L."/>
            <person name="Wang Z."/>
            <person name="Xia Z."/>
            <person name="Xiao L."/>
            <person name="Anderson O.D."/>
            <person name="Ouyang S."/>
            <person name="Liang Y."/>
            <person name="Zimin A.V."/>
            <person name="Pertea G."/>
            <person name="Qi P."/>
            <person name="Bennetzen J.L."/>
            <person name="Dai X."/>
            <person name="Dawson M.W."/>
            <person name="Muller H.G."/>
            <person name="Kugler K."/>
            <person name="Rivarola-Duarte L."/>
            <person name="Spannagl M."/>
            <person name="Mayer K.F.X."/>
            <person name="Lu F.H."/>
            <person name="Bevan M.W."/>
            <person name="Leroy P."/>
            <person name="Li P."/>
            <person name="You F.M."/>
            <person name="Sun Q."/>
            <person name="Liu Z."/>
            <person name="Lyons E."/>
            <person name="Wicker T."/>
            <person name="Salzberg S.L."/>
            <person name="Devos K.M."/>
            <person name="Dvorak J."/>
        </authorList>
    </citation>
    <scope>NUCLEOTIDE SEQUENCE [LARGE SCALE GENOMIC DNA]</scope>
    <source>
        <strain evidence="2">cv. AL8/78</strain>
    </source>
</reference>
<sequence length="333" mass="35568">MPMQLWSLEGAVEALGDLFIVDRLDSRTHERGHTKTFSCWVWAADVAHIPTKCTLWRAARGAGRVEAMLGFSPPSPTGRPAPGVRRRELLVHVDRIEDWTPCTSQSSSSHQSGLPSSGSGEERPFPAVYPGTWTRHVEDGQGRRQPPAVPPPAATACSVEAAVGTTMTTTTAAGAGAPGRTRCSDGATPTRHQWWPRIAPAEASTQSHPHQSAPRHGLPQALGCNPRHPSPAPASRALPASTPSSAPGEPQTRPRRRLLHQRRKPAPAPTSHRAWAGRARGGHRRCACCPTRFFRGGDAHVSSVDEPAPGGPLHATQLGPGMQDRSAPTHDSN</sequence>
<feature type="compositionally biased region" description="Low complexity" evidence="1">
    <location>
        <begin position="104"/>
        <end position="119"/>
    </location>
</feature>
<reference evidence="2" key="4">
    <citation type="submission" date="2019-03" db="UniProtKB">
        <authorList>
            <consortium name="EnsemblPlants"/>
        </authorList>
    </citation>
    <scope>IDENTIFICATION</scope>
</reference>
<proteinExistence type="predicted"/>
<feature type="region of interest" description="Disordered" evidence="1">
    <location>
        <begin position="300"/>
        <end position="333"/>
    </location>
</feature>
<keyword evidence="3" id="KW-1185">Reference proteome</keyword>
<feature type="compositionally biased region" description="Low complexity" evidence="1">
    <location>
        <begin position="233"/>
        <end position="251"/>
    </location>
</feature>
<reference evidence="2" key="5">
    <citation type="journal article" date="2021" name="G3 (Bethesda)">
        <title>Aegilops tauschii genome assembly Aet v5.0 features greater sequence contiguity and improved annotation.</title>
        <authorList>
            <person name="Wang L."/>
            <person name="Zhu T."/>
            <person name="Rodriguez J.C."/>
            <person name="Deal K.R."/>
            <person name="Dubcovsky J."/>
            <person name="McGuire P.E."/>
            <person name="Lux T."/>
            <person name="Spannagl M."/>
            <person name="Mayer K.F.X."/>
            <person name="Baldrich P."/>
            <person name="Meyers B.C."/>
            <person name="Huo N."/>
            <person name="Gu Y.Q."/>
            <person name="Zhou H."/>
            <person name="Devos K.M."/>
            <person name="Bennetzen J.L."/>
            <person name="Unver T."/>
            <person name="Budak H."/>
            <person name="Gulick P.J."/>
            <person name="Galiba G."/>
            <person name="Kalapos B."/>
            <person name="Nelson D.R."/>
            <person name="Li P."/>
            <person name="You F.M."/>
            <person name="Luo M.C."/>
            <person name="Dvorak J."/>
        </authorList>
    </citation>
    <scope>NUCLEOTIDE SEQUENCE [LARGE SCALE GENOMIC DNA]</scope>
    <source>
        <strain evidence="2">cv. AL8/78</strain>
    </source>
</reference>
<reference evidence="3" key="2">
    <citation type="journal article" date="2017" name="Nat. Plants">
        <title>The Aegilops tauschii genome reveals multiple impacts of transposons.</title>
        <authorList>
            <person name="Zhao G."/>
            <person name="Zou C."/>
            <person name="Li K."/>
            <person name="Wang K."/>
            <person name="Li T."/>
            <person name="Gao L."/>
            <person name="Zhang X."/>
            <person name="Wang H."/>
            <person name="Yang Z."/>
            <person name="Liu X."/>
            <person name="Jiang W."/>
            <person name="Mao L."/>
            <person name="Kong X."/>
            <person name="Jiao Y."/>
            <person name="Jia J."/>
        </authorList>
    </citation>
    <scope>NUCLEOTIDE SEQUENCE [LARGE SCALE GENOMIC DNA]</scope>
    <source>
        <strain evidence="3">cv. AL8/78</strain>
    </source>
</reference>
<feature type="region of interest" description="Disordered" evidence="1">
    <location>
        <begin position="169"/>
        <end position="282"/>
    </location>
</feature>
<name>A0A452YE19_AEGTS</name>
<evidence type="ECO:0000313" key="2">
    <source>
        <dbReference type="EnsemblPlants" id="AET1Gv20386400.1"/>
    </source>
</evidence>
<evidence type="ECO:0000256" key="1">
    <source>
        <dbReference type="SAM" id="MobiDB-lite"/>
    </source>
</evidence>
<dbReference type="Gramene" id="AET1Gv20386400.1">
    <property type="protein sequence ID" value="AET1Gv20386400.1"/>
    <property type="gene ID" value="AET1Gv20386400"/>
</dbReference>
<dbReference type="PANTHER" id="PTHR33087:SF49">
    <property type="entry name" value="DUF4283 DOMAIN-CONTAINING PROTEIN"/>
    <property type="match status" value="1"/>
</dbReference>
<dbReference type="InterPro" id="IPR053253">
    <property type="entry name" value="Sex_diff_modulator"/>
</dbReference>
<dbReference type="PANTHER" id="PTHR33087">
    <property type="entry name" value="OS07G0539200 PROTEIN"/>
    <property type="match status" value="1"/>
</dbReference>
<organism evidence="2 3">
    <name type="scientific">Aegilops tauschii subsp. strangulata</name>
    <name type="common">Goatgrass</name>
    <dbReference type="NCBI Taxonomy" id="200361"/>
    <lineage>
        <taxon>Eukaryota</taxon>
        <taxon>Viridiplantae</taxon>
        <taxon>Streptophyta</taxon>
        <taxon>Embryophyta</taxon>
        <taxon>Tracheophyta</taxon>
        <taxon>Spermatophyta</taxon>
        <taxon>Magnoliopsida</taxon>
        <taxon>Liliopsida</taxon>
        <taxon>Poales</taxon>
        <taxon>Poaceae</taxon>
        <taxon>BOP clade</taxon>
        <taxon>Pooideae</taxon>
        <taxon>Triticodae</taxon>
        <taxon>Triticeae</taxon>
        <taxon>Triticinae</taxon>
        <taxon>Aegilops</taxon>
    </lineage>
</organism>
<evidence type="ECO:0000313" key="3">
    <source>
        <dbReference type="Proteomes" id="UP000015105"/>
    </source>
</evidence>
<protein>
    <submittedName>
        <fullName evidence="2">Uncharacterized protein</fullName>
    </submittedName>
</protein>